<organism evidence="3 4">
    <name type="scientific">Heligmosomoides polygyrus</name>
    <name type="common">Parasitic roundworm</name>
    <dbReference type="NCBI Taxonomy" id="6339"/>
    <lineage>
        <taxon>Eukaryota</taxon>
        <taxon>Metazoa</taxon>
        <taxon>Ecdysozoa</taxon>
        <taxon>Nematoda</taxon>
        <taxon>Chromadorea</taxon>
        <taxon>Rhabditida</taxon>
        <taxon>Rhabditina</taxon>
        <taxon>Rhabditomorpha</taxon>
        <taxon>Strongyloidea</taxon>
        <taxon>Heligmosomidae</taxon>
        <taxon>Heligmosomoides</taxon>
    </lineage>
</organism>
<accession>A0A3P8A6N1</accession>
<accession>A0A183G7B6</accession>
<keyword evidence="3" id="KW-1185">Reference proteome</keyword>
<reference evidence="4" key="2">
    <citation type="submission" date="2019-09" db="UniProtKB">
        <authorList>
            <consortium name="WormBaseParasite"/>
        </authorList>
    </citation>
    <scope>IDENTIFICATION</scope>
</reference>
<dbReference type="WBParaSite" id="HPBE_0001766401-mRNA-1">
    <property type="protein sequence ID" value="HPBE_0001766401-mRNA-1"/>
    <property type="gene ID" value="HPBE_0001766401"/>
</dbReference>
<evidence type="ECO:0000313" key="4">
    <source>
        <dbReference type="WBParaSite" id="HPBE_0001766401-mRNA-1"/>
    </source>
</evidence>
<reference evidence="2 3" key="1">
    <citation type="submission" date="2018-11" db="EMBL/GenBank/DDBJ databases">
        <authorList>
            <consortium name="Pathogen Informatics"/>
        </authorList>
    </citation>
    <scope>NUCLEOTIDE SEQUENCE [LARGE SCALE GENOMIC DNA]</scope>
</reference>
<keyword evidence="1" id="KW-0732">Signal</keyword>
<name>A0A183G7B6_HELPZ</name>
<evidence type="ECO:0000313" key="3">
    <source>
        <dbReference type="Proteomes" id="UP000050761"/>
    </source>
</evidence>
<dbReference type="AlphaFoldDB" id="A0A183G7B6"/>
<protein>
    <submittedName>
        <fullName evidence="4">Secreted protein</fullName>
    </submittedName>
</protein>
<evidence type="ECO:0000256" key="1">
    <source>
        <dbReference type="SAM" id="SignalP"/>
    </source>
</evidence>
<feature type="chain" id="PRO_5044551922" evidence="1">
    <location>
        <begin position="23"/>
        <end position="75"/>
    </location>
</feature>
<feature type="signal peptide" evidence="1">
    <location>
        <begin position="1"/>
        <end position="22"/>
    </location>
</feature>
<gene>
    <name evidence="2" type="ORF">HPBE_LOCUS17663</name>
</gene>
<sequence length="75" mass="8670">MMACYVMKVSTIAPFSLVVVEAFAETCVCVRSAPALLASQKRLPRDYYANYYSQLYALPIMSERFERIFFWLISV</sequence>
<evidence type="ECO:0000313" key="2">
    <source>
        <dbReference type="EMBL" id="VDP09547.1"/>
    </source>
</evidence>
<dbReference type="EMBL" id="UZAH01030164">
    <property type="protein sequence ID" value="VDP09547.1"/>
    <property type="molecule type" value="Genomic_DNA"/>
</dbReference>
<dbReference type="Proteomes" id="UP000050761">
    <property type="component" value="Unassembled WGS sequence"/>
</dbReference>
<proteinExistence type="predicted"/>